<dbReference type="GO" id="GO:0016874">
    <property type="term" value="F:ligase activity"/>
    <property type="evidence" value="ECO:0007669"/>
    <property type="project" value="UniProtKB-KW"/>
</dbReference>
<dbReference type="Proteomes" id="UP000239772">
    <property type="component" value="Unassembled WGS sequence"/>
</dbReference>
<dbReference type="InterPro" id="IPR045851">
    <property type="entry name" value="AMP-bd_C_sf"/>
</dbReference>
<dbReference type="EMBL" id="PVZS01000002">
    <property type="protein sequence ID" value="PSC06596.1"/>
    <property type="molecule type" value="Genomic_DNA"/>
</dbReference>
<dbReference type="RefSeq" id="WP_106334975.1">
    <property type="nucleotide sequence ID" value="NZ_PVZS01000002.1"/>
</dbReference>
<feature type="domain" description="AMP-dependent ligase C-terminal" evidence="2">
    <location>
        <begin position="342"/>
        <end position="430"/>
    </location>
</feature>
<evidence type="ECO:0000259" key="1">
    <source>
        <dbReference type="Pfam" id="PF00501"/>
    </source>
</evidence>
<dbReference type="OrthoDB" id="580775at2"/>
<keyword evidence="4" id="KW-1185">Reference proteome</keyword>
<dbReference type="Gene3D" id="3.30.300.30">
    <property type="match status" value="1"/>
</dbReference>
<dbReference type="InterPro" id="IPR042099">
    <property type="entry name" value="ANL_N_sf"/>
</dbReference>
<dbReference type="Gene3D" id="3.40.50.12780">
    <property type="entry name" value="N-terminal domain of ligase-like"/>
    <property type="match status" value="1"/>
</dbReference>
<evidence type="ECO:0000259" key="2">
    <source>
        <dbReference type="Pfam" id="PF14535"/>
    </source>
</evidence>
<dbReference type="InterPro" id="IPR028154">
    <property type="entry name" value="AMP-dep_Lig_C"/>
</dbReference>
<dbReference type="InterPro" id="IPR000873">
    <property type="entry name" value="AMP-dep_synth/lig_dom"/>
</dbReference>
<dbReference type="AlphaFoldDB" id="A0A2T1HY30"/>
<feature type="domain" description="AMP-dependent synthetase/ligase" evidence="1">
    <location>
        <begin position="69"/>
        <end position="293"/>
    </location>
</feature>
<reference evidence="4" key="1">
    <citation type="submission" date="2018-03" db="EMBL/GenBank/DDBJ databases">
        <authorList>
            <person name="Sun L."/>
            <person name="Liu H."/>
            <person name="Chen W."/>
            <person name="Huang K."/>
            <person name="Liu W."/>
            <person name="Gao X."/>
        </authorList>
    </citation>
    <scope>NUCLEOTIDE SEQUENCE [LARGE SCALE GENOMIC DNA]</scope>
    <source>
        <strain evidence="4">SH9</strain>
    </source>
</reference>
<organism evidence="3 4">
    <name type="scientific">Alsobacter soli</name>
    <dbReference type="NCBI Taxonomy" id="2109933"/>
    <lineage>
        <taxon>Bacteria</taxon>
        <taxon>Pseudomonadati</taxon>
        <taxon>Pseudomonadota</taxon>
        <taxon>Alphaproteobacteria</taxon>
        <taxon>Hyphomicrobiales</taxon>
        <taxon>Alsobacteraceae</taxon>
        <taxon>Alsobacter</taxon>
    </lineage>
</organism>
<sequence length="444" mass="48135">MLQEPAIETLPWAEQKAQDDALYREQVRYLFERSRFFTDKLNGSGFRTPESVGGLDDIADLPLTEKDELRASRSEADPIGTHLAAPMEEIVRIFSTSGTTGIPSYIPLTAGDLDNWVRTSARSYGASGLSRGQRIISTYNAGPFVAGAALDAFPRLGLCHIPVGTGNTERLLAAVKLLKPQVLACTPSYALHLAEIGAERGLDLPGGSIERIMVAGEPGGGEPAMRAKLEAAWGAKVTEAMGIGDISVSLWGECEEQHGMHFSGRGFVHFELIEPETGKSVPIEDGARGELVYTHLKHRGAPQLRFRSRDHVVVHTGPCACGRTSPRVRCIGRTDDMLIVRGVNVFPSAIREVVNRYAPAVTGVISVRPAAKGVKQAPPLKVLVELREGEEASDALSERIEHDIRATLVVTTRVTLTPVGSLPRSEYKSRLLDFSEAAEERVDD</sequence>
<accession>A0A2T1HY30</accession>
<dbReference type="Pfam" id="PF00501">
    <property type="entry name" value="AMP-binding"/>
    <property type="match status" value="1"/>
</dbReference>
<dbReference type="Pfam" id="PF14535">
    <property type="entry name" value="AMP-binding_C_2"/>
    <property type="match status" value="1"/>
</dbReference>
<gene>
    <name evidence="3" type="ORF">SLNSH_01935</name>
</gene>
<dbReference type="PANTHER" id="PTHR43845">
    <property type="entry name" value="BLR5969 PROTEIN"/>
    <property type="match status" value="1"/>
</dbReference>
<dbReference type="PANTHER" id="PTHR43845:SF1">
    <property type="entry name" value="BLR5969 PROTEIN"/>
    <property type="match status" value="1"/>
</dbReference>
<protein>
    <submittedName>
        <fullName evidence="3">Phenylacetate--CoA ligase</fullName>
    </submittedName>
</protein>
<name>A0A2T1HY30_9HYPH</name>
<keyword evidence="3" id="KW-0436">Ligase</keyword>
<dbReference type="SUPFAM" id="SSF56801">
    <property type="entry name" value="Acetyl-CoA synthetase-like"/>
    <property type="match status" value="1"/>
</dbReference>
<evidence type="ECO:0000313" key="3">
    <source>
        <dbReference type="EMBL" id="PSC06596.1"/>
    </source>
</evidence>
<proteinExistence type="predicted"/>
<comment type="caution">
    <text evidence="3">The sequence shown here is derived from an EMBL/GenBank/DDBJ whole genome shotgun (WGS) entry which is preliminary data.</text>
</comment>
<evidence type="ECO:0000313" key="4">
    <source>
        <dbReference type="Proteomes" id="UP000239772"/>
    </source>
</evidence>